<reference evidence="3" key="1">
    <citation type="journal article" date="2014" name="Int. J. Syst. Evol. Microbiol.">
        <title>Complete genome sequence of Corynebacterium casei LMG S-19264T (=DSM 44701T), isolated from a smear-ripened cheese.</title>
        <authorList>
            <consortium name="US DOE Joint Genome Institute (JGI-PGF)"/>
            <person name="Walter F."/>
            <person name="Albersmeier A."/>
            <person name="Kalinowski J."/>
            <person name="Ruckert C."/>
        </authorList>
    </citation>
    <scope>NUCLEOTIDE SEQUENCE</scope>
    <source>
        <strain evidence="3">VKM B-2789</strain>
    </source>
</reference>
<dbReference type="Gene3D" id="2.170.16.10">
    <property type="entry name" value="Hedgehog/Intein (Hint) domain"/>
    <property type="match status" value="1"/>
</dbReference>
<dbReference type="InterPro" id="IPR036844">
    <property type="entry name" value="Hint_dom_sf"/>
</dbReference>
<dbReference type="RefSeq" id="WP_246546948.1">
    <property type="nucleotide sequence ID" value="NZ_BSFM01000020.1"/>
</dbReference>
<gene>
    <name evidence="3" type="ORF">GCM10017653_44330</name>
</gene>
<evidence type="ECO:0000313" key="4">
    <source>
        <dbReference type="Proteomes" id="UP001143330"/>
    </source>
</evidence>
<feature type="domain" description="Hedgehog/Intein (Hint)" evidence="2">
    <location>
        <begin position="105"/>
        <end position="226"/>
    </location>
</feature>
<reference evidence="3" key="2">
    <citation type="submission" date="2023-01" db="EMBL/GenBank/DDBJ databases">
        <authorList>
            <person name="Sun Q."/>
            <person name="Evtushenko L."/>
        </authorList>
    </citation>
    <scope>NUCLEOTIDE SEQUENCE</scope>
    <source>
        <strain evidence="3">VKM B-2789</strain>
    </source>
</reference>
<name>A0A9W6K3M2_9HYPH</name>
<dbReference type="Proteomes" id="UP001143330">
    <property type="component" value="Unassembled WGS sequence"/>
</dbReference>
<dbReference type="SUPFAM" id="SSF51294">
    <property type="entry name" value="Hedgehog/intein (Hint) domain"/>
    <property type="match status" value="1"/>
</dbReference>
<evidence type="ECO:0000256" key="1">
    <source>
        <dbReference type="SAM" id="MobiDB-lite"/>
    </source>
</evidence>
<evidence type="ECO:0000313" key="3">
    <source>
        <dbReference type="EMBL" id="GLK86363.1"/>
    </source>
</evidence>
<evidence type="ECO:0000259" key="2">
    <source>
        <dbReference type="Pfam" id="PF13403"/>
    </source>
</evidence>
<feature type="region of interest" description="Disordered" evidence="1">
    <location>
        <begin position="232"/>
        <end position="264"/>
    </location>
</feature>
<proteinExistence type="predicted"/>
<comment type="caution">
    <text evidence="3">The sequence shown here is derived from an EMBL/GenBank/DDBJ whole genome shotgun (WGS) entry which is preliminary data.</text>
</comment>
<sequence>MDIKIFRYAYRVDADGYVIGGSEPGQADNPLVDVLIGTVDDPVLDPLNPVFAYSAPDYGSGNAYFYWASGDGLVAGLGGGVGLWFTDTPQIAGAYAERDGDSFVVCFLTGTRIATPTGEVAIETLKAGDLVLTSEGAARPVRWLARQTVSRLFADPLRVLPIRIVAGALGENLPRRDLFVSADHALLVDGVLVQAGALVNGTSIARHDVLPINFVYYHVELDDHALCSPRASLPRPSSTMSAGAGSTIGRTRRKRRLRSSTCRG</sequence>
<dbReference type="InterPro" id="IPR028992">
    <property type="entry name" value="Hedgehog/Intein_dom"/>
</dbReference>
<accession>A0A9W6K3M2</accession>
<dbReference type="EMBL" id="BSFM01000020">
    <property type="protein sequence ID" value="GLK86363.1"/>
    <property type="molecule type" value="Genomic_DNA"/>
</dbReference>
<protein>
    <recommendedName>
        <fullName evidence="2">Hedgehog/Intein (Hint) domain-containing protein</fullName>
    </recommendedName>
</protein>
<organism evidence="3 4">
    <name type="scientific">Ancylobacter defluvii</name>
    <dbReference type="NCBI Taxonomy" id="1282440"/>
    <lineage>
        <taxon>Bacteria</taxon>
        <taxon>Pseudomonadati</taxon>
        <taxon>Pseudomonadota</taxon>
        <taxon>Alphaproteobacteria</taxon>
        <taxon>Hyphomicrobiales</taxon>
        <taxon>Xanthobacteraceae</taxon>
        <taxon>Ancylobacter</taxon>
    </lineage>
</organism>
<dbReference type="AlphaFoldDB" id="A0A9W6K3M2"/>
<keyword evidence="4" id="KW-1185">Reference proteome</keyword>
<dbReference type="Pfam" id="PF13403">
    <property type="entry name" value="Hint_2"/>
    <property type="match status" value="1"/>
</dbReference>